<dbReference type="Gene3D" id="2.60.210.10">
    <property type="entry name" value="Apoptosis, Tumor Necrosis Factor Receptor Associated Protein 2, Chain A"/>
    <property type="match status" value="1"/>
</dbReference>
<name>A0ABC9BR51_9POAL</name>
<dbReference type="Pfam" id="PF24570">
    <property type="entry name" value="BACK_BPM_SPOP"/>
    <property type="match status" value="1"/>
</dbReference>
<dbReference type="PANTHER" id="PTHR26379:SF469">
    <property type="entry name" value="MAB1"/>
    <property type="match status" value="1"/>
</dbReference>
<dbReference type="Pfam" id="PF22486">
    <property type="entry name" value="MATH_2"/>
    <property type="match status" value="1"/>
</dbReference>
<evidence type="ECO:0000313" key="6">
    <source>
        <dbReference type="Proteomes" id="UP001497457"/>
    </source>
</evidence>
<dbReference type="PANTHER" id="PTHR26379">
    <property type="entry name" value="BTB/POZ AND MATH DOMAIN-CONTAINING PROTEIN 1"/>
    <property type="match status" value="1"/>
</dbReference>
<evidence type="ECO:0000256" key="2">
    <source>
        <dbReference type="ARBA" id="ARBA00010846"/>
    </source>
</evidence>
<dbReference type="SUPFAM" id="SSF54695">
    <property type="entry name" value="POZ domain"/>
    <property type="match status" value="1"/>
</dbReference>
<dbReference type="CDD" id="cd00121">
    <property type="entry name" value="MATH"/>
    <property type="match status" value="1"/>
</dbReference>
<reference evidence="5" key="1">
    <citation type="submission" date="2024-10" db="EMBL/GenBank/DDBJ databases">
        <authorList>
            <person name="Ryan C."/>
        </authorList>
    </citation>
    <scope>NUCLEOTIDE SEQUENCE [LARGE SCALE GENOMIC DNA]</scope>
</reference>
<organism evidence="5 6">
    <name type="scientific">Urochloa decumbens</name>
    <dbReference type="NCBI Taxonomy" id="240449"/>
    <lineage>
        <taxon>Eukaryota</taxon>
        <taxon>Viridiplantae</taxon>
        <taxon>Streptophyta</taxon>
        <taxon>Embryophyta</taxon>
        <taxon>Tracheophyta</taxon>
        <taxon>Spermatophyta</taxon>
        <taxon>Magnoliopsida</taxon>
        <taxon>Liliopsida</taxon>
        <taxon>Poales</taxon>
        <taxon>Poaceae</taxon>
        <taxon>PACMAD clade</taxon>
        <taxon>Panicoideae</taxon>
        <taxon>Panicodae</taxon>
        <taxon>Paniceae</taxon>
        <taxon>Melinidinae</taxon>
        <taxon>Urochloa</taxon>
    </lineage>
</organism>
<dbReference type="Gene3D" id="1.25.40.420">
    <property type="match status" value="1"/>
</dbReference>
<gene>
    <name evidence="5" type="ORF">URODEC1_LOCUS67313</name>
</gene>
<dbReference type="CDD" id="cd18280">
    <property type="entry name" value="BTB_POZ_BPM_plant"/>
    <property type="match status" value="1"/>
</dbReference>
<keyword evidence="6" id="KW-1185">Reference proteome</keyword>
<accession>A0ABC9BR51</accession>
<comment type="pathway">
    <text evidence="1">Protein modification; protein ubiquitination.</text>
</comment>
<dbReference type="InterPro" id="IPR011333">
    <property type="entry name" value="SKP1/BTB/POZ_sf"/>
</dbReference>
<dbReference type="InterPro" id="IPR056423">
    <property type="entry name" value="BACK_BPM_SPOP"/>
</dbReference>
<dbReference type="InterPro" id="IPR008974">
    <property type="entry name" value="TRAF-like"/>
</dbReference>
<dbReference type="SUPFAM" id="SSF49599">
    <property type="entry name" value="TRAF domain-like"/>
    <property type="match status" value="1"/>
</dbReference>
<dbReference type="InterPro" id="IPR002083">
    <property type="entry name" value="MATH/TRAF_dom"/>
</dbReference>
<dbReference type="Proteomes" id="UP001497457">
    <property type="component" value="Chromosome 27b"/>
</dbReference>
<feature type="domain" description="BTB" evidence="3">
    <location>
        <begin position="159"/>
        <end position="226"/>
    </location>
</feature>
<sequence>MFGSGFLEFKLDYSETMNLAIGQSVSESFYVGGHRWRIKCYPRGDRIEHNGEYVSIFLRLVSKSENVKAFFDVFLLHKDGTPSLLRAKRLLHVFCLSSMSRGWSQFEKRSKLESTFLTNGLVRFMCGVIVVPDNPMPTPVPPSDIGVHLGRLLDCGDGSDVSFTVNGEMFPAHRAVLAARSPVFKAELFGSMADATMPSITVQDIEPAAFKVMLRFMYTDSFPADNELGDSPTDMLQHLLAAADRFALDRLKLICSLKLSEHVSVDTVGSILVCAETYNCPELKNKCLDFFAVEKNFKEAAFTDGFVFLLQKFPSLAAELRKRVVSSSVQP</sequence>
<proteinExistence type="inferred from homology"/>
<dbReference type="InterPro" id="IPR045005">
    <property type="entry name" value="BPM1-6"/>
</dbReference>
<dbReference type="SMART" id="SM00225">
    <property type="entry name" value="BTB"/>
    <property type="match status" value="1"/>
</dbReference>
<evidence type="ECO:0000259" key="4">
    <source>
        <dbReference type="PROSITE" id="PS50144"/>
    </source>
</evidence>
<dbReference type="InterPro" id="IPR000210">
    <property type="entry name" value="BTB/POZ_dom"/>
</dbReference>
<dbReference type="Pfam" id="PF00651">
    <property type="entry name" value="BTB"/>
    <property type="match status" value="1"/>
</dbReference>
<evidence type="ECO:0000313" key="5">
    <source>
        <dbReference type="EMBL" id="CAL5005185.1"/>
    </source>
</evidence>
<comment type="similarity">
    <text evidence="2">Belongs to the Tdpoz family.</text>
</comment>
<dbReference type="EMBL" id="OZ075137">
    <property type="protein sequence ID" value="CAL5005185.1"/>
    <property type="molecule type" value="Genomic_DNA"/>
</dbReference>
<dbReference type="PROSITE" id="PS50097">
    <property type="entry name" value="BTB"/>
    <property type="match status" value="1"/>
</dbReference>
<dbReference type="PROSITE" id="PS50144">
    <property type="entry name" value="MATH"/>
    <property type="match status" value="1"/>
</dbReference>
<protein>
    <submittedName>
        <fullName evidence="5">Uncharacterized protein</fullName>
    </submittedName>
</protein>
<evidence type="ECO:0000259" key="3">
    <source>
        <dbReference type="PROSITE" id="PS50097"/>
    </source>
</evidence>
<evidence type="ECO:0000256" key="1">
    <source>
        <dbReference type="ARBA" id="ARBA00004906"/>
    </source>
</evidence>
<dbReference type="AlphaFoldDB" id="A0ABC9BR51"/>
<dbReference type="Gene3D" id="3.30.710.10">
    <property type="entry name" value="Potassium Channel Kv1.1, Chain A"/>
    <property type="match status" value="1"/>
</dbReference>
<feature type="domain" description="MATH" evidence="4">
    <location>
        <begin position="4"/>
        <end position="128"/>
    </location>
</feature>